<dbReference type="EMBL" id="ACIJ02000016">
    <property type="protein sequence ID" value="EEX72197.1"/>
    <property type="molecule type" value="Genomic_DNA"/>
</dbReference>
<protein>
    <submittedName>
        <fullName evidence="1">Uncharacterized protein</fullName>
    </submittedName>
</protein>
<keyword evidence="2" id="KW-1185">Reference proteome</keyword>
<gene>
    <name evidence="1" type="ORF">GCWU000325_00658</name>
</gene>
<dbReference type="AlphaFoldDB" id="C9LEM8"/>
<sequence length="45" mass="4805">MCTVEQGCTAFNKVKAMCSDGLIKPNEGHSLSSFSLAALNARPYI</sequence>
<proteinExistence type="predicted"/>
<dbReference type="HOGENOM" id="CLU_3203680_0_0_10"/>
<organism evidence="1 2">
    <name type="scientific">Alloprevotella tannerae ATCC 51259</name>
    <dbReference type="NCBI Taxonomy" id="626522"/>
    <lineage>
        <taxon>Bacteria</taxon>
        <taxon>Pseudomonadati</taxon>
        <taxon>Bacteroidota</taxon>
        <taxon>Bacteroidia</taxon>
        <taxon>Bacteroidales</taxon>
        <taxon>Prevotellaceae</taxon>
        <taxon>Alloprevotella</taxon>
    </lineage>
</organism>
<evidence type="ECO:0000313" key="1">
    <source>
        <dbReference type="EMBL" id="EEX72197.1"/>
    </source>
</evidence>
<reference evidence="1" key="1">
    <citation type="submission" date="2009-09" db="EMBL/GenBank/DDBJ databases">
        <authorList>
            <person name="Weinstock G."/>
            <person name="Sodergren E."/>
            <person name="Clifton S."/>
            <person name="Fulton L."/>
            <person name="Fulton B."/>
            <person name="Courtney L."/>
            <person name="Fronick C."/>
            <person name="Harrison M."/>
            <person name="Strong C."/>
            <person name="Farmer C."/>
            <person name="Delahaunty K."/>
            <person name="Markovic C."/>
            <person name="Hall O."/>
            <person name="Minx P."/>
            <person name="Tomlinson C."/>
            <person name="Mitreva M."/>
            <person name="Nelson J."/>
            <person name="Hou S."/>
            <person name="Wollam A."/>
            <person name="Pepin K.H."/>
            <person name="Johnson M."/>
            <person name="Bhonagiri V."/>
            <person name="Nash W.E."/>
            <person name="Warren W."/>
            <person name="Chinwalla A."/>
            <person name="Mardis E.R."/>
            <person name="Wilson R.K."/>
        </authorList>
    </citation>
    <scope>NUCLEOTIDE SEQUENCE [LARGE SCALE GENOMIC DNA]</scope>
    <source>
        <strain evidence="1">ATCC 51259</strain>
    </source>
</reference>
<accession>C9LEM8</accession>
<dbReference type="STRING" id="626522.GCWU000325_00658"/>
<evidence type="ECO:0000313" key="2">
    <source>
        <dbReference type="Proteomes" id="UP000003460"/>
    </source>
</evidence>
<name>C9LEM8_9BACT</name>
<comment type="caution">
    <text evidence="1">The sequence shown here is derived from an EMBL/GenBank/DDBJ whole genome shotgun (WGS) entry which is preliminary data.</text>
</comment>
<dbReference type="Proteomes" id="UP000003460">
    <property type="component" value="Unassembled WGS sequence"/>
</dbReference>